<dbReference type="EMBL" id="MU089703">
    <property type="protein sequence ID" value="KAF7849784.1"/>
    <property type="molecule type" value="Genomic_DNA"/>
</dbReference>
<dbReference type="AlphaFoldDB" id="A0A8T0CRF8"/>
<evidence type="ECO:0000313" key="2">
    <source>
        <dbReference type="Proteomes" id="UP000806378"/>
    </source>
</evidence>
<comment type="caution">
    <text evidence="1">The sequence shown here is derived from an EMBL/GenBank/DDBJ whole genome shotgun (WGS) entry which is preliminary data.</text>
</comment>
<reference evidence="1" key="1">
    <citation type="submission" date="2020-05" db="EMBL/GenBank/DDBJ databases">
        <title>WGS assembly of Corymbia citriodora subspecies variegata.</title>
        <authorList>
            <person name="Barry K."/>
            <person name="Hundley H."/>
            <person name="Shu S."/>
            <person name="Jenkins J."/>
            <person name="Grimwood J."/>
            <person name="Baten A."/>
        </authorList>
    </citation>
    <scope>NUCLEOTIDE SEQUENCE</scope>
    <source>
        <strain evidence="1">CV2-018</strain>
    </source>
</reference>
<accession>A0A8T0CRF8</accession>
<proteinExistence type="predicted"/>
<sequence length="66" mass="7326">MSHEMVYLKILFEKVEVANPLRSLSFQVRFSSTSSEQNMLSSFGNKACRDGSSWCPSGTSGISLDF</sequence>
<keyword evidence="2" id="KW-1185">Reference proteome</keyword>
<evidence type="ECO:0000313" key="1">
    <source>
        <dbReference type="EMBL" id="KAF7849784.1"/>
    </source>
</evidence>
<name>A0A8T0CRF8_CORYI</name>
<gene>
    <name evidence="1" type="ORF">BT93_L0286</name>
</gene>
<organism evidence="1 2">
    <name type="scientific">Corymbia citriodora subsp. variegata</name>
    <dbReference type="NCBI Taxonomy" id="360336"/>
    <lineage>
        <taxon>Eukaryota</taxon>
        <taxon>Viridiplantae</taxon>
        <taxon>Streptophyta</taxon>
        <taxon>Embryophyta</taxon>
        <taxon>Tracheophyta</taxon>
        <taxon>Spermatophyta</taxon>
        <taxon>Magnoliopsida</taxon>
        <taxon>eudicotyledons</taxon>
        <taxon>Gunneridae</taxon>
        <taxon>Pentapetalae</taxon>
        <taxon>rosids</taxon>
        <taxon>malvids</taxon>
        <taxon>Myrtales</taxon>
        <taxon>Myrtaceae</taxon>
        <taxon>Myrtoideae</taxon>
        <taxon>Eucalypteae</taxon>
        <taxon>Corymbia</taxon>
    </lineage>
</organism>
<dbReference type="Gramene" id="rna-gnl|WGS:JABURB|Cocit.L0286.1">
    <property type="protein sequence ID" value="cds-KAF7849784.1"/>
    <property type="gene ID" value="gene-BT93_L0286"/>
</dbReference>
<protein>
    <submittedName>
        <fullName evidence="1">Uncharacterized protein</fullName>
    </submittedName>
</protein>
<dbReference type="Proteomes" id="UP000806378">
    <property type="component" value="Unassembled WGS sequence"/>
</dbReference>